<evidence type="ECO:0000256" key="4">
    <source>
        <dbReference type="ARBA" id="ARBA00023136"/>
    </source>
</evidence>
<comment type="similarity">
    <text evidence="5">Belongs to the ABC-2 integral membrane protein family.</text>
</comment>
<keyword evidence="8" id="KW-1185">Reference proteome</keyword>
<dbReference type="Pfam" id="PF01061">
    <property type="entry name" value="ABC2_membrane"/>
    <property type="match status" value="1"/>
</dbReference>
<dbReference type="InterPro" id="IPR013525">
    <property type="entry name" value="ABC2_TM"/>
</dbReference>
<dbReference type="GO" id="GO:0005886">
    <property type="term" value="C:plasma membrane"/>
    <property type="evidence" value="ECO:0007669"/>
    <property type="project" value="UniProtKB-SubCell"/>
</dbReference>
<feature type="transmembrane region" description="Helical" evidence="5">
    <location>
        <begin position="18"/>
        <end position="36"/>
    </location>
</feature>
<keyword evidence="5" id="KW-1003">Cell membrane</keyword>
<sequence length="251" mass="26706">MLVYARTHLTLLFRDPNLLAPLAVLPLYCVVFFTVLRHHHHEELATQTAIGAFLMSMWAHAVFVAAEVVDDDRHEGTLEPSMLTPGAYTAALSVRVFSTTALAIPVLAEALLIARFAFGFPVTLGSVPLSLVTVVLTTVGVAGAALLVSCLMVLVRGARTLQNALTYPVYLLGGLILPASTLPEPLRWIARGFFLSWSADVLRALQVAGAPAPLGSLGVLTVLVAAQVLVGFLALRRVLTTVRAGGVSLYD</sequence>
<proteinExistence type="inferred from homology"/>
<feature type="transmembrane region" description="Helical" evidence="5">
    <location>
        <begin position="210"/>
        <end position="235"/>
    </location>
</feature>
<protein>
    <recommendedName>
        <fullName evidence="5">Transport permease protein</fullName>
    </recommendedName>
</protein>
<evidence type="ECO:0000313" key="8">
    <source>
        <dbReference type="Proteomes" id="UP000262477"/>
    </source>
</evidence>
<reference evidence="7 8" key="1">
    <citation type="submission" date="2018-08" db="EMBL/GenBank/DDBJ databases">
        <title>Streptomyces NEAU-D10 sp. nov., a novel Actinomycete isolated from soil.</title>
        <authorList>
            <person name="Jin L."/>
        </authorList>
    </citation>
    <scope>NUCLEOTIDE SEQUENCE [LARGE SCALE GENOMIC DNA]</scope>
    <source>
        <strain evidence="7 8">NEAU-D10</strain>
    </source>
</reference>
<evidence type="ECO:0000256" key="3">
    <source>
        <dbReference type="ARBA" id="ARBA00022989"/>
    </source>
</evidence>
<dbReference type="AlphaFoldDB" id="A0A371PQD3"/>
<dbReference type="EMBL" id="QUAC01000486">
    <property type="protein sequence ID" value="REK84313.1"/>
    <property type="molecule type" value="Genomic_DNA"/>
</dbReference>
<dbReference type="PROSITE" id="PS51012">
    <property type="entry name" value="ABC_TM2"/>
    <property type="match status" value="1"/>
</dbReference>
<keyword evidence="2 5" id="KW-0812">Transmembrane</keyword>
<keyword evidence="3 5" id="KW-1133">Transmembrane helix</keyword>
<dbReference type="PANTHER" id="PTHR43229:SF6">
    <property type="entry name" value="ABC-TYPE MULTIDRUG TRANSPORT SYSTEM, PERMEASE COMPONENT"/>
    <property type="match status" value="1"/>
</dbReference>
<comment type="caution">
    <text evidence="5">Lacks conserved residue(s) required for the propagation of feature annotation.</text>
</comment>
<name>A0A371PQD3_STRIH</name>
<evidence type="ECO:0000256" key="2">
    <source>
        <dbReference type="ARBA" id="ARBA00022692"/>
    </source>
</evidence>
<keyword evidence="5" id="KW-0813">Transport</keyword>
<feature type="transmembrane region" description="Helical" evidence="5">
    <location>
        <begin position="48"/>
        <end position="66"/>
    </location>
</feature>
<accession>A0A371PQD3</accession>
<dbReference type="Proteomes" id="UP000262477">
    <property type="component" value="Unassembled WGS sequence"/>
</dbReference>
<dbReference type="RefSeq" id="WP_128512658.1">
    <property type="nucleotide sequence ID" value="NZ_QUAC01000486.1"/>
</dbReference>
<organism evidence="7 8">
    <name type="scientific">Streptomyces inhibens</name>
    <dbReference type="NCBI Taxonomy" id="2293571"/>
    <lineage>
        <taxon>Bacteria</taxon>
        <taxon>Bacillati</taxon>
        <taxon>Actinomycetota</taxon>
        <taxon>Actinomycetes</taxon>
        <taxon>Kitasatosporales</taxon>
        <taxon>Streptomycetaceae</taxon>
        <taxon>Streptomyces</taxon>
    </lineage>
</organism>
<dbReference type="PANTHER" id="PTHR43229">
    <property type="entry name" value="NODULATION PROTEIN J"/>
    <property type="match status" value="1"/>
</dbReference>
<dbReference type="InterPro" id="IPR047817">
    <property type="entry name" value="ABC2_TM_bact-type"/>
</dbReference>
<comment type="subcellular location">
    <subcellularLocation>
        <location evidence="5">Cell membrane</location>
        <topology evidence="5">Multi-pass membrane protein</topology>
    </subcellularLocation>
    <subcellularLocation>
        <location evidence="1">Membrane</location>
        <topology evidence="1">Multi-pass membrane protein</topology>
    </subcellularLocation>
</comment>
<gene>
    <name evidence="7" type="ORF">DY245_43670</name>
</gene>
<dbReference type="InterPro" id="IPR051784">
    <property type="entry name" value="Nod_factor_ABC_transporter"/>
</dbReference>
<keyword evidence="4 5" id="KW-0472">Membrane</keyword>
<evidence type="ECO:0000313" key="7">
    <source>
        <dbReference type="EMBL" id="REK84313.1"/>
    </source>
</evidence>
<dbReference type="OrthoDB" id="9255971at2"/>
<feature type="transmembrane region" description="Helical" evidence="5">
    <location>
        <begin position="135"/>
        <end position="155"/>
    </location>
</feature>
<dbReference type="GO" id="GO:0140359">
    <property type="term" value="F:ABC-type transporter activity"/>
    <property type="evidence" value="ECO:0007669"/>
    <property type="project" value="InterPro"/>
</dbReference>
<feature type="transmembrane region" description="Helical" evidence="5">
    <location>
        <begin position="167"/>
        <end position="190"/>
    </location>
</feature>
<evidence type="ECO:0000259" key="6">
    <source>
        <dbReference type="PROSITE" id="PS51012"/>
    </source>
</evidence>
<evidence type="ECO:0000256" key="1">
    <source>
        <dbReference type="ARBA" id="ARBA00004141"/>
    </source>
</evidence>
<feature type="domain" description="ABC transmembrane type-2" evidence="6">
    <location>
        <begin position="12"/>
        <end position="238"/>
    </location>
</feature>
<evidence type="ECO:0000256" key="5">
    <source>
        <dbReference type="RuleBase" id="RU361157"/>
    </source>
</evidence>
<comment type="caution">
    <text evidence="7">The sequence shown here is derived from an EMBL/GenBank/DDBJ whole genome shotgun (WGS) entry which is preliminary data.</text>
</comment>